<evidence type="ECO:0000256" key="6">
    <source>
        <dbReference type="ARBA" id="ARBA00022723"/>
    </source>
</evidence>
<evidence type="ECO:0000256" key="13">
    <source>
        <dbReference type="ARBA" id="ARBA00023163"/>
    </source>
</evidence>
<feature type="compositionally biased region" description="Polar residues" evidence="19">
    <location>
        <begin position="393"/>
        <end position="406"/>
    </location>
</feature>
<dbReference type="GO" id="GO:0003713">
    <property type="term" value="F:transcription coactivator activity"/>
    <property type="evidence" value="ECO:0007669"/>
    <property type="project" value="TreeGrafter"/>
</dbReference>
<feature type="region of interest" description="Disordered" evidence="19">
    <location>
        <begin position="372"/>
        <end position="423"/>
    </location>
</feature>
<dbReference type="InterPro" id="IPR000197">
    <property type="entry name" value="Znf_TAZ"/>
</dbReference>
<dbReference type="InterPro" id="IPR035898">
    <property type="entry name" value="TAZ_dom_sf"/>
</dbReference>
<dbReference type="SUPFAM" id="SSF57850">
    <property type="entry name" value="RING/U-box"/>
    <property type="match status" value="1"/>
</dbReference>
<dbReference type="GO" id="GO:0005634">
    <property type="term" value="C:nucleus"/>
    <property type="evidence" value="ECO:0007669"/>
    <property type="project" value="UniProtKB-SubCell"/>
</dbReference>
<evidence type="ECO:0000313" key="24">
    <source>
        <dbReference type="EMBL" id="CCA24581.1"/>
    </source>
</evidence>
<evidence type="ECO:0000259" key="23">
    <source>
        <dbReference type="PROSITE" id="PS51727"/>
    </source>
</evidence>
<dbReference type="CDD" id="cd02249">
    <property type="entry name" value="ZZ"/>
    <property type="match status" value="1"/>
</dbReference>
<keyword evidence="12" id="KW-0010">Activator</keyword>
<dbReference type="InterPro" id="IPR001965">
    <property type="entry name" value="Znf_PHD"/>
</dbReference>
<feature type="compositionally biased region" description="Basic and acidic residues" evidence="19">
    <location>
        <begin position="1345"/>
        <end position="1363"/>
    </location>
</feature>
<dbReference type="GO" id="GO:0005667">
    <property type="term" value="C:transcription regulator complex"/>
    <property type="evidence" value="ECO:0007669"/>
    <property type="project" value="TreeGrafter"/>
</dbReference>
<evidence type="ECO:0000259" key="20">
    <source>
        <dbReference type="PROSITE" id="PS50014"/>
    </source>
</evidence>
<evidence type="ECO:0000259" key="21">
    <source>
        <dbReference type="PROSITE" id="PS50134"/>
    </source>
</evidence>
<name>F0WT92_9STRA</name>
<dbReference type="InterPro" id="IPR036427">
    <property type="entry name" value="Bromodomain-like_sf"/>
</dbReference>
<feature type="domain" description="ZZ-type" evidence="22">
    <location>
        <begin position="1909"/>
        <end position="1963"/>
    </location>
</feature>
<evidence type="ECO:0000256" key="16">
    <source>
        <dbReference type="ARBA" id="ARBA00048017"/>
    </source>
</evidence>
<feature type="compositionally biased region" description="Polar residues" evidence="19">
    <location>
        <begin position="1689"/>
        <end position="1700"/>
    </location>
</feature>
<feature type="region of interest" description="Disordered" evidence="19">
    <location>
        <begin position="72"/>
        <end position="120"/>
    </location>
</feature>
<feature type="compositionally biased region" description="Low complexity" evidence="19">
    <location>
        <begin position="91"/>
        <end position="115"/>
    </location>
</feature>
<dbReference type="Gene3D" id="2.10.110.40">
    <property type="match status" value="1"/>
</dbReference>
<evidence type="ECO:0000256" key="4">
    <source>
        <dbReference type="ARBA" id="ARBA00022481"/>
    </source>
</evidence>
<evidence type="ECO:0000256" key="17">
    <source>
        <dbReference type="PROSITE-ProRule" id="PRU00035"/>
    </source>
</evidence>
<keyword evidence="5 24" id="KW-0808">Transferase</keyword>
<keyword evidence="13" id="KW-0804">Transcription</keyword>
<dbReference type="InterPro" id="IPR013083">
    <property type="entry name" value="Znf_RING/FYVE/PHD"/>
</dbReference>
<dbReference type="Pfam" id="PF00569">
    <property type="entry name" value="ZZ"/>
    <property type="match status" value="1"/>
</dbReference>
<keyword evidence="14" id="KW-0539">Nucleus</keyword>
<dbReference type="GO" id="GO:0045944">
    <property type="term" value="P:positive regulation of transcription by RNA polymerase II"/>
    <property type="evidence" value="ECO:0007669"/>
    <property type="project" value="TreeGrafter"/>
</dbReference>
<comment type="subcellular location">
    <subcellularLocation>
        <location evidence="2">Nucleus</location>
    </subcellularLocation>
</comment>
<feature type="compositionally biased region" description="Polar residues" evidence="19">
    <location>
        <begin position="733"/>
        <end position="747"/>
    </location>
</feature>
<feature type="compositionally biased region" description="Polar residues" evidence="19">
    <location>
        <begin position="1044"/>
        <end position="1058"/>
    </location>
</feature>
<sequence>MKSNSFVDELSKSNVEMDGMFMNMDTAPTFRNADPNNHAKNESQPLNGLEYDTMMTMSTTNFENKLEGIIGFPDELQSPKPKNHTQIQFASPKKTVPSSTSSLANSDTTAPTTTDSSDDSLYIAIPFPASLDNTATEFGASNERMMEMNNHSHQSSGGGSFNFDMVNDGAYTQEASAPTTAMYHQPDTQRMREAAYHMNTGGINAMNQINFQQQQQQQYLRMMQQQRHLAAIQQQNALLQAQQAQSAYRQSLMMRNEAHNALSHNGHQNFATMEGTPMGTPNSQAQGKAPMKVKHQPWHSPADHILRKEMVHHIIRLLQAQKKNSSVGWMQKLPAMAKRLEEECYGTAVDREEYANTNTLHSRLRAIVRAAQKGPRQTQADAAKASVPVTAPSRETQVQSRSTQDLSPIPFPGEAQSTPSPVPTASMPQMNYQEMVMNHRYQNQLLQMPAEMQDQRDSLNGLPQQQHTPQAAQTAVKSLPENHYTQTQQDSFKQMNSGNLTIPASHGKSALIIRQFRAKAHQVTSLLAETRTREYHRKLQSITTAEISQNAESKNVLRRQQERLLILRHAMWCKSTKPECEVLAVCREMKRLWEHMSGCQDTHYCKVSHCLSSRYVLSHFQQCVNAKCLVCQVVQFPVEVKEEDGRLMLDADRIMQQIGSITRNRQAHVMASMQSSNSPFVPVPGRPHSHEGLSNSKSVPSDSRQPSSWAPTASDSVTHTAAQGRPSPATPTDIDSNCMQPPHNTSMPMDDQSFFHNVSEEERRQLTAIHEKIQIWSLDQLLAHCQRVEGWGGQIRAQMNMIVNECRHMIHIASNSMDANMKAQYNAQIATKKGTLKTLDTKYKRCSLQHRLVKNVIFSKQNGFSANSNGMISSVPVDCNTGQLVQPEPTQEFPAPWLQGNGPVPIPFDNMTHTEQPQVYQQEMMDSSVFPVVSPDITDSHNDKPLEMPLELQDTRKGETSKFSSSKLMGKHFNSKEVSGTNDVLSQCKQSIKVKQEPTNQNFVSCKEKDDDVKVEIKSECDSGNEKCSNSISTSKKKDPSPRSLPSSNTATPISNTTDVSTSMLNELSNENLRKHIESLVKYYNSTLPMPQLKKRLEVLLKGMMEHKFGWVFSSPVDTVALEIPDYFRTIRRPMDLGTIKKKLDLGFYKHIQHFASDVRLTFNNAKLYNSEGSDVHNLAKDMLNDFNVEFRKLEIDINEQERLQRLKEAACRLCGVERMLFEPSVLYCNGECNARIRRNCYYYASVDNKYHCCHPCYGNLGDAVKSTEGQTYNKSSLCRKKNDEVHEEPWVQCDKCNRWVHQVCALFNGKIDAEKKPATVKTEDSKAGATEDNSPSNGVSAKEMNVKVKPEGARKPARDKKSGGPSSASISNVPGGEFLCPECLLEHRLKEPGKYRVTRHAFSAKDLMRTKLSDYLERWIAKVLQEEREDEAVWTNQDASRVFTAENLTIRQVSNIDKQLMVRDKMFFRYKESHNYSSDFRFKSKCICMFQEIHGVSVLLFGMYVHEFDEQEAPANARRVYISYLDSVSYFEPSHLRTKVYHELLIAYLDFVKKRGFYAAHLWACPPLKGDDYILYCHPETQKTPKSERLRQWYVDMLVKAQEKGIVWHITNMYDDYWRNNNPACKLPYFEGDYWVGLAEDLIEKIESEQSKKATSKKTASSKRKTSKKLTMKTKAKKQKRRKSGSSLTSASPKQSQWNGHGGDSEDEDVDLDSQPNTKETLVAQSSESIESSPHIGYKEPETNGKRKKRISLEVFDRTVTDPLMVRLGEVIYPMKDDFLVVKLQPFCFVCNVTAVKGTLWVDSGVKTEHGLYAKIVQFTLCDTCYQNAKKDSTPKERVILETLVPQSIALPSKCTDLDEINDNEFFDTRQAFLSLCQGNHYQFDELRRAKHSSMMALYHLGNPNPNAYVYECNKCAQDIISGNRWHCKTCPDFDVCDYCHTKEKHRHPLQLIVVAPNLPSSKAVAGQSLTTGDFKTSQQQRRSREAHAKTVRLHLQLLVHSSSCIGGCASTNCEKMKELMRHGAQCKQRAYGGCTICRRVWALLQLHSRQCRQNDCKVPRCADLREHFRKLQLQQQLMDDRRRAAVTHQYRQMQMNANHAERKNERRELSLVKAL</sequence>
<dbReference type="SMART" id="SM00249">
    <property type="entry name" value="PHD"/>
    <property type="match status" value="1"/>
</dbReference>
<evidence type="ECO:0000256" key="10">
    <source>
        <dbReference type="ARBA" id="ARBA00023015"/>
    </source>
</evidence>
<feature type="region of interest" description="Disordered" evidence="19">
    <location>
        <begin position="1318"/>
        <end position="1372"/>
    </location>
</feature>
<dbReference type="Gene3D" id="1.20.920.10">
    <property type="entry name" value="Bromodomain-like"/>
    <property type="match status" value="1"/>
</dbReference>
<reference evidence="24" key="1">
    <citation type="journal article" date="2011" name="PLoS Biol.">
        <title>Gene gain and loss during evolution of obligate parasitism in the white rust pathogen of Arabidopsis thaliana.</title>
        <authorList>
            <person name="Kemen E."/>
            <person name="Gardiner A."/>
            <person name="Schultz-Larsen T."/>
            <person name="Kemen A.C."/>
            <person name="Balmuth A.L."/>
            <person name="Robert-Seilaniantz A."/>
            <person name="Bailey K."/>
            <person name="Holub E."/>
            <person name="Studholme D.J."/>
            <person name="Maclean D."/>
            <person name="Jones J.D."/>
        </authorList>
    </citation>
    <scope>NUCLEOTIDE SEQUENCE</scope>
</reference>
<evidence type="ECO:0000256" key="18">
    <source>
        <dbReference type="PROSITE-ProRule" id="PRU00228"/>
    </source>
</evidence>
<dbReference type="PANTHER" id="PTHR13808:SF1">
    <property type="entry name" value="HISTONE ACETYLTRANSFERASE"/>
    <property type="match status" value="1"/>
</dbReference>
<dbReference type="PANTHER" id="PTHR13808">
    <property type="entry name" value="CBP/P300-RELATED"/>
    <property type="match status" value="1"/>
</dbReference>
<dbReference type="GO" id="GO:0008270">
    <property type="term" value="F:zinc ion binding"/>
    <property type="evidence" value="ECO:0007669"/>
    <property type="project" value="UniProtKB-KW"/>
</dbReference>
<keyword evidence="10" id="KW-0805">Transcription regulation</keyword>
<dbReference type="InterPro" id="IPR038547">
    <property type="entry name" value="RING_CBP-p300_sf"/>
</dbReference>
<accession>F0WT92</accession>
<evidence type="ECO:0000256" key="9">
    <source>
        <dbReference type="ARBA" id="ARBA00022853"/>
    </source>
</evidence>
<protein>
    <recommendedName>
        <fullName evidence="3">histone acetyltransferase</fullName>
        <ecNumber evidence="3">2.3.1.48</ecNumber>
    </recommendedName>
</protein>
<dbReference type="SUPFAM" id="SSF57903">
    <property type="entry name" value="FYVE/PHD zinc finger"/>
    <property type="match status" value="1"/>
</dbReference>
<feature type="domain" description="CBP/p300-type HAT" evidence="23">
    <location>
        <begin position="1402"/>
        <end position="1907"/>
    </location>
</feature>
<dbReference type="PRINTS" id="PR00503">
    <property type="entry name" value="BROMODOMAIN"/>
</dbReference>
<dbReference type="InterPro" id="IPR013178">
    <property type="entry name" value="Histone_AcTrfase_Rtt109/CBP"/>
</dbReference>
<evidence type="ECO:0000256" key="1">
    <source>
        <dbReference type="ARBA" id="ARBA00002581"/>
    </source>
</evidence>
<comment type="function">
    <text evidence="1">Acetyltransferase enzyme. Acetylates histones, giving a specific tag for transcriptional activation.</text>
</comment>
<keyword evidence="8" id="KW-0862">Zinc</keyword>
<keyword evidence="9" id="KW-0156">Chromatin regulator</keyword>
<dbReference type="SUPFAM" id="SSF47370">
    <property type="entry name" value="Bromodomain"/>
    <property type="match status" value="1"/>
</dbReference>
<dbReference type="SMART" id="SM01250">
    <property type="entry name" value="KAT11"/>
    <property type="match status" value="1"/>
</dbReference>
<dbReference type="EMBL" id="FR824292">
    <property type="protein sequence ID" value="CCA24581.1"/>
    <property type="molecule type" value="Genomic_DNA"/>
</dbReference>
<dbReference type="Gene3D" id="1.20.1020.10">
    <property type="entry name" value="TAZ domain"/>
    <property type="match status" value="2"/>
</dbReference>
<feature type="compositionally biased region" description="Polar residues" evidence="19">
    <location>
        <begin position="692"/>
        <end position="721"/>
    </location>
</feature>
<dbReference type="GO" id="GO:0031490">
    <property type="term" value="F:chromatin DNA binding"/>
    <property type="evidence" value="ECO:0007669"/>
    <property type="project" value="TreeGrafter"/>
</dbReference>
<feature type="region of interest" description="Disordered" evidence="19">
    <location>
        <begin position="1022"/>
        <end position="1058"/>
    </location>
</feature>
<dbReference type="InterPro" id="IPR043145">
    <property type="entry name" value="Znf_ZZ_sf"/>
</dbReference>
<dbReference type="GO" id="GO:0004402">
    <property type="term" value="F:histone acetyltransferase activity"/>
    <property type="evidence" value="ECO:0007669"/>
    <property type="project" value="InterPro"/>
</dbReference>
<gene>
    <name evidence="24" type="primary">AlNc14C247G9577</name>
    <name evidence="24" type="ORF">ALNC14_107250</name>
</gene>
<dbReference type="Pfam" id="PF08214">
    <property type="entry name" value="HAT_KAT11"/>
    <property type="match status" value="1"/>
</dbReference>
<dbReference type="PROSITE" id="PS50014">
    <property type="entry name" value="BROMODOMAIN_2"/>
    <property type="match status" value="1"/>
</dbReference>
<organism evidence="24">
    <name type="scientific">Albugo laibachii Nc14</name>
    <dbReference type="NCBI Taxonomy" id="890382"/>
    <lineage>
        <taxon>Eukaryota</taxon>
        <taxon>Sar</taxon>
        <taxon>Stramenopiles</taxon>
        <taxon>Oomycota</taxon>
        <taxon>Peronosporomycetes</taxon>
        <taxon>Albuginales</taxon>
        <taxon>Albuginaceae</taxon>
        <taxon>Albugo</taxon>
    </lineage>
</organism>
<keyword evidence="11 17" id="KW-0103">Bromodomain</keyword>
<evidence type="ECO:0000256" key="19">
    <source>
        <dbReference type="SAM" id="MobiDB-lite"/>
    </source>
</evidence>
<dbReference type="GO" id="GO:0000123">
    <property type="term" value="C:histone acetyltransferase complex"/>
    <property type="evidence" value="ECO:0007669"/>
    <property type="project" value="TreeGrafter"/>
</dbReference>
<dbReference type="PROSITE" id="PS50134">
    <property type="entry name" value="ZF_TAZ"/>
    <property type="match status" value="2"/>
</dbReference>
<dbReference type="EC" id="2.3.1.48" evidence="3"/>
<dbReference type="SMART" id="SM00291">
    <property type="entry name" value="ZnF_ZZ"/>
    <property type="match status" value="1"/>
</dbReference>
<feature type="region of interest" description="Disordered" evidence="19">
    <location>
        <begin position="669"/>
        <end position="747"/>
    </location>
</feature>
<reference evidence="24" key="2">
    <citation type="submission" date="2011-02" db="EMBL/GenBank/DDBJ databases">
        <authorList>
            <person name="MacLean D."/>
        </authorList>
    </citation>
    <scope>NUCLEOTIDE SEQUENCE</scope>
</reference>
<dbReference type="SMART" id="SM00297">
    <property type="entry name" value="BROMO"/>
    <property type="match status" value="1"/>
</dbReference>
<evidence type="ECO:0000256" key="12">
    <source>
        <dbReference type="ARBA" id="ARBA00023159"/>
    </source>
</evidence>
<comment type="catalytic activity">
    <reaction evidence="16">
        <text>L-lysyl-[protein] + acetyl-CoA = N(6)-acetyl-L-lysyl-[protein] + CoA + H(+)</text>
        <dbReference type="Rhea" id="RHEA:45948"/>
        <dbReference type="Rhea" id="RHEA-COMP:9752"/>
        <dbReference type="Rhea" id="RHEA-COMP:10731"/>
        <dbReference type="ChEBI" id="CHEBI:15378"/>
        <dbReference type="ChEBI" id="CHEBI:29969"/>
        <dbReference type="ChEBI" id="CHEBI:57287"/>
        <dbReference type="ChEBI" id="CHEBI:57288"/>
        <dbReference type="ChEBI" id="CHEBI:61930"/>
        <dbReference type="EC" id="2.3.1.48"/>
    </reaction>
</comment>
<dbReference type="Pfam" id="PF02135">
    <property type="entry name" value="zf-TAZ"/>
    <property type="match status" value="2"/>
</dbReference>
<evidence type="ECO:0000256" key="2">
    <source>
        <dbReference type="ARBA" id="ARBA00004123"/>
    </source>
</evidence>
<dbReference type="SUPFAM" id="SSF57933">
    <property type="entry name" value="TAZ domain"/>
    <property type="match status" value="2"/>
</dbReference>
<keyword evidence="6" id="KW-0479">Metal-binding</keyword>
<evidence type="ECO:0000259" key="22">
    <source>
        <dbReference type="PROSITE" id="PS50135"/>
    </source>
</evidence>
<dbReference type="InterPro" id="IPR001487">
    <property type="entry name" value="Bromodomain"/>
</dbReference>
<feature type="domain" description="Bromo" evidence="20">
    <location>
        <begin position="1105"/>
        <end position="1177"/>
    </location>
</feature>
<dbReference type="PROSITE" id="PS01357">
    <property type="entry name" value="ZF_ZZ_1"/>
    <property type="match status" value="1"/>
</dbReference>
<keyword evidence="4" id="KW-0488">Methylation</keyword>
<feature type="compositionally biased region" description="Basic and acidic residues" evidence="19">
    <location>
        <begin position="2101"/>
        <end position="2117"/>
    </location>
</feature>
<evidence type="ECO:0000256" key="15">
    <source>
        <dbReference type="ARBA" id="ARBA00023315"/>
    </source>
</evidence>
<dbReference type="InterPro" id="IPR031162">
    <property type="entry name" value="CBP_P300_HAT"/>
</dbReference>
<feature type="domain" description="TAZ-type" evidence="21">
    <location>
        <begin position="1986"/>
        <end position="2066"/>
    </location>
</feature>
<keyword evidence="15" id="KW-0012">Acyltransferase</keyword>
<feature type="compositionally biased region" description="Polar residues" evidence="19">
    <location>
        <begin position="1715"/>
        <end position="1733"/>
    </location>
</feature>
<dbReference type="InterPro" id="IPR011011">
    <property type="entry name" value="Znf_FYVE_PHD"/>
</dbReference>
<feature type="compositionally biased region" description="Basic and acidic residues" evidence="19">
    <location>
        <begin position="1318"/>
        <end position="1327"/>
    </location>
</feature>
<feature type="region of interest" description="Disordered" evidence="19">
    <location>
        <begin position="1650"/>
        <end position="1746"/>
    </location>
</feature>
<evidence type="ECO:0000256" key="7">
    <source>
        <dbReference type="ARBA" id="ARBA00022771"/>
    </source>
</evidence>
<dbReference type="Gene3D" id="3.30.60.90">
    <property type="match status" value="1"/>
</dbReference>
<dbReference type="SMART" id="SM00551">
    <property type="entry name" value="ZnF_TAZ"/>
    <property type="match status" value="2"/>
</dbReference>
<dbReference type="HOGENOM" id="CLU_001491_0_0_1"/>
<evidence type="ECO:0000256" key="14">
    <source>
        <dbReference type="ARBA" id="ARBA00023242"/>
    </source>
</evidence>
<dbReference type="InterPro" id="IPR036529">
    <property type="entry name" value="KIX_dom_sf"/>
</dbReference>
<dbReference type="Pfam" id="PF00439">
    <property type="entry name" value="Bromodomain"/>
    <property type="match status" value="1"/>
</dbReference>
<feature type="region of interest" description="Disordered" evidence="19">
    <location>
        <begin position="2097"/>
        <end position="2117"/>
    </location>
</feature>
<dbReference type="Gene3D" id="3.30.40.10">
    <property type="entry name" value="Zinc/RING finger domain, C3HC4 (zinc finger)"/>
    <property type="match status" value="1"/>
</dbReference>
<dbReference type="PROSITE" id="PS51727">
    <property type="entry name" value="CBP_P300_HAT"/>
    <property type="match status" value="1"/>
</dbReference>
<evidence type="ECO:0000256" key="8">
    <source>
        <dbReference type="ARBA" id="ARBA00022833"/>
    </source>
</evidence>
<proteinExistence type="predicted"/>
<evidence type="ECO:0000256" key="3">
    <source>
        <dbReference type="ARBA" id="ARBA00013184"/>
    </source>
</evidence>
<dbReference type="Gene3D" id="1.10.246.20">
    <property type="entry name" value="Coactivator CBP, KIX domain"/>
    <property type="match status" value="1"/>
</dbReference>
<dbReference type="PROSITE" id="PS50135">
    <property type="entry name" value="ZF_ZZ_2"/>
    <property type="match status" value="1"/>
</dbReference>
<evidence type="ECO:0000256" key="5">
    <source>
        <dbReference type="ARBA" id="ARBA00022679"/>
    </source>
</evidence>
<feature type="compositionally biased region" description="Basic residues" evidence="19">
    <location>
        <begin position="1655"/>
        <end position="1685"/>
    </location>
</feature>
<evidence type="ECO:0000256" key="11">
    <source>
        <dbReference type="ARBA" id="ARBA00023117"/>
    </source>
</evidence>
<keyword evidence="7 18" id="KW-0863">Zinc-finger</keyword>
<dbReference type="GO" id="GO:0140297">
    <property type="term" value="F:DNA-binding transcription factor binding"/>
    <property type="evidence" value="ECO:0007669"/>
    <property type="project" value="UniProtKB-ARBA"/>
</dbReference>
<feature type="domain" description="TAZ-type" evidence="21">
    <location>
        <begin position="550"/>
        <end position="634"/>
    </location>
</feature>
<dbReference type="InterPro" id="IPR000433">
    <property type="entry name" value="Znf_ZZ"/>
</dbReference>